<dbReference type="RefSeq" id="XP_035687608.1">
    <property type="nucleotide sequence ID" value="XM_035831715.1"/>
</dbReference>
<dbReference type="PROSITE" id="PS01285">
    <property type="entry name" value="FA58C_1"/>
    <property type="match status" value="2"/>
</dbReference>
<dbReference type="Gene3D" id="2.60.120.260">
    <property type="entry name" value="Galactose-binding domain-like"/>
    <property type="match status" value="2"/>
</dbReference>
<proteinExistence type="inferred from homology"/>
<evidence type="ECO:0000259" key="3">
    <source>
        <dbReference type="PROSITE" id="PS50022"/>
    </source>
</evidence>
<dbReference type="OrthoDB" id="10028859at2759"/>
<keyword evidence="4" id="KW-1185">Reference proteome</keyword>
<dbReference type="FunFam" id="2.60.120.260:FF:000016">
    <property type="entry name" value="Contactin-associated protein-like 4 isoform 1"/>
    <property type="match status" value="1"/>
</dbReference>
<evidence type="ECO:0000256" key="1">
    <source>
        <dbReference type="ARBA" id="ARBA00010241"/>
    </source>
</evidence>
<dbReference type="SMART" id="SM00231">
    <property type="entry name" value="FA58C"/>
    <property type="match status" value="2"/>
</dbReference>
<dbReference type="PROSITE" id="PS50022">
    <property type="entry name" value="FA58C_3"/>
    <property type="match status" value="2"/>
</dbReference>
<dbReference type="InterPro" id="IPR000421">
    <property type="entry name" value="FA58C"/>
</dbReference>
<dbReference type="FunFam" id="2.60.120.260:FF:000002">
    <property type="entry name" value="Coagulation factor VIII"/>
    <property type="match status" value="1"/>
</dbReference>
<dbReference type="GeneID" id="118423530"/>
<feature type="domain" description="F5/8 type C" evidence="3">
    <location>
        <begin position="150"/>
        <end position="297"/>
    </location>
</feature>
<gene>
    <name evidence="5" type="primary">LOC118423530</name>
</gene>
<name>A0A9J7LST6_BRAFL</name>
<organism evidence="4 5">
    <name type="scientific">Branchiostoma floridae</name>
    <name type="common">Florida lancelet</name>
    <name type="synonym">Amphioxus</name>
    <dbReference type="NCBI Taxonomy" id="7739"/>
    <lineage>
        <taxon>Eukaryota</taxon>
        <taxon>Metazoa</taxon>
        <taxon>Chordata</taxon>
        <taxon>Cephalochordata</taxon>
        <taxon>Leptocardii</taxon>
        <taxon>Amphioxiformes</taxon>
        <taxon>Branchiostomatidae</taxon>
        <taxon>Branchiostoma</taxon>
    </lineage>
</organism>
<evidence type="ECO:0000256" key="2">
    <source>
        <dbReference type="ARBA" id="ARBA00023157"/>
    </source>
</evidence>
<dbReference type="KEGG" id="bfo:118423530"/>
<dbReference type="Pfam" id="PF00754">
    <property type="entry name" value="F5_F8_type_C"/>
    <property type="match status" value="2"/>
</dbReference>
<dbReference type="SUPFAM" id="SSF49785">
    <property type="entry name" value="Galactose-binding domain-like"/>
    <property type="match status" value="2"/>
</dbReference>
<sequence length="302" mass="33490">METGDIPNSAITASSEYEHNDGHHAFYGRLNREDGYIAWCTGTLLADEWLQVDLGGVAIVYGVIIQGRHVGSMWVTSYKLQFSWDGSSWTTYKDSDGSDKIFTGNTDGTTAVTHLIHPQVTTRYVRFVVQTWNNLICMRVEVLGCMDADCMEPLGMESEHIPDSSITAASVPHSNLQPYHGRLNFVKGHGAWAGTKVIGEWLQVDLGGAAKVHGVITQGRADYDQWVTSYKLQFSWDGSSWTTYKASDGSDKIFTGNTDRNSPVTNVLRPPVSTRYIRFAAQTWHGHVSMRVEVLGCMDTGK</sequence>
<keyword evidence="2" id="KW-1015">Disulfide bond</keyword>
<comment type="similarity">
    <text evidence="1">Belongs to the neurexin family.</text>
</comment>
<reference evidence="5" key="2">
    <citation type="submission" date="2025-08" db="UniProtKB">
        <authorList>
            <consortium name="RefSeq"/>
        </authorList>
    </citation>
    <scope>IDENTIFICATION</scope>
    <source>
        <strain evidence="5">S238N-H82</strain>
        <tissue evidence="5">Testes</tissue>
    </source>
</reference>
<dbReference type="Proteomes" id="UP000001554">
    <property type="component" value="Chromosome 9"/>
</dbReference>
<dbReference type="CDD" id="cd00057">
    <property type="entry name" value="FA58C"/>
    <property type="match status" value="2"/>
</dbReference>
<accession>A0A9J7LST6</accession>
<reference evidence="4" key="1">
    <citation type="journal article" date="2020" name="Nat. Ecol. Evol.">
        <title>Deeply conserved synteny resolves early events in vertebrate evolution.</title>
        <authorList>
            <person name="Simakov O."/>
            <person name="Marletaz F."/>
            <person name="Yue J.X."/>
            <person name="O'Connell B."/>
            <person name="Jenkins J."/>
            <person name="Brandt A."/>
            <person name="Calef R."/>
            <person name="Tung C.H."/>
            <person name="Huang T.K."/>
            <person name="Schmutz J."/>
            <person name="Satoh N."/>
            <person name="Yu J.K."/>
            <person name="Putnam N.H."/>
            <person name="Green R.E."/>
            <person name="Rokhsar D.S."/>
        </authorList>
    </citation>
    <scope>NUCLEOTIDE SEQUENCE [LARGE SCALE GENOMIC DNA]</scope>
    <source>
        <strain evidence="4">S238N-H82</strain>
    </source>
</reference>
<evidence type="ECO:0000313" key="5">
    <source>
        <dbReference type="RefSeq" id="XP_035687608.1"/>
    </source>
</evidence>
<dbReference type="AlphaFoldDB" id="A0A9J7LST6"/>
<protein>
    <submittedName>
        <fullName evidence="5">EGF-like repeat and discoidin I-like domain-containing protein 3</fullName>
    </submittedName>
</protein>
<dbReference type="PANTHER" id="PTHR24543">
    <property type="entry name" value="MULTICOPPER OXIDASE-RELATED"/>
    <property type="match status" value="1"/>
</dbReference>
<feature type="domain" description="F5/8 type C" evidence="3">
    <location>
        <begin position="1"/>
        <end position="145"/>
    </location>
</feature>
<dbReference type="OMA" id="CHRGCTV"/>
<evidence type="ECO:0000313" key="4">
    <source>
        <dbReference type="Proteomes" id="UP000001554"/>
    </source>
</evidence>
<dbReference type="InterPro" id="IPR008979">
    <property type="entry name" value="Galactose-bd-like_sf"/>
</dbReference>
<dbReference type="PANTHER" id="PTHR24543:SF291">
    <property type="entry name" value="SMOKE ALARM, ISOFORM D"/>
    <property type="match status" value="1"/>
</dbReference>